<reference evidence="1" key="1">
    <citation type="submission" date="2021-04" db="EMBL/GenBank/DDBJ databases">
        <title>Sinoanaerobacter chloroacetimidivorans sp. nov., an obligate anaerobic bacterium isolated from anaerobic sludge.</title>
        <authorList>
            <person name="Bao Y."/>
        </authorList>
    </citation>
    <scope>NUCLEOTIDE SEQUENCE</scope>
    <source>
        <strain evidence="1">BAD-6</strain>
    </source>
</reference>
<dbReference type="NCBIfam" id="TIGR00099">
    <property type="entry name" value="Cof-subfamily"/>
    <property type="match status" value="1"/>
</dbReference>
<reference evidence="1" key="2">
    <citation type="submission" date="2021-04" db="EMBL/GenBank/DDBJ databases">
        <authorList>
            <person name="Liu J."/>
        </authorList>
    </citation>
    <scope>NUCLEOTIDE SEQUENCE</scope>
    <source>
        <strain evidence="1">BAD-6</strain>
    </source>
</reference>
<dbReference type="Gene3D" id="3.40.50.1000">
    <property type="entry name" value="HAD superfamily/HAD-like"/>
    <property type="match status" value="1"/>
</dbReference>
<dbReference type="InterPro" id="IPR000150">
    <property type="entry name" value="Cof"/>
</dbReference>
<dbReference type="CDD" id="cd07516">
    <property type="entry name" value="HAD_Pase"/>
    <property type="match status" value="1"/>
</dbReference>
<dbReference type="SFLD" id="SFLDG01140">
    <property type="entry name" value="C2.B:_Phosphomannomutase_and_P"/>
    <property type="match status" value="1"/>
</dbReference>
<dbReference type="PANTHER" id="PTHR10000">
    <property type="entry name" value="PHOSPHOSERINE PHOSPHATASE"/>
    <property type="match status" value="1"/>
</dbReference>
<name>A0A8J8B5R7_9FIRM</name>
<dbReference type="RefSeq" id="WP_227020677.1">
    <property type="nucleotide sequence ID" value="NZ_JAGSND010000036.1"/>
</dbReference>
<protein>
    <submittedName>
        <fullName evidence="1">HAD family phosphatase</fullName>
    </submittedName>
</protein>
<sequence length="263" mass="29511">MYKMIAIDLDDTLLNDCHQVGLEDREALLRAKKAGIRLCMMTGRNYLSTKPYLEMASFQDMMGCLNGAYIVDPGTDSFLYQYSINGDICAEILKDIEKTGTHINLYHDHKAVSRERNHMTKYYRDLTGIEPEPVGTLSEYVLAVNVGKLLLIDENEKLKQIQKELKQKYHQVVQFTFSKPGHLEVNSIHASKGNAVEAIAEHYNIARDEIIAIGNDENDISMLQFAGLGVAMGNSSNQVKSHANVVTRSNNESGVAHVIEEYL</sequence>
<evidence type="ECO:0000313" key="1">
    <source>
        <dbReference type="EMBL" id="MBR0600595.1"/>
    </source>
</evidence>
<dbReference type="GO" id="GO:0016791">
    <property type="term" value="F:phosphatase activity"/>
    <property type="evidence" value="ECO:0007669"/>
    <property type="project" value="TreeGrafter"/>
</dbReference>
<dbReference type="SUPFAM" id="SSF56784">
    <property type="entry name" value="HAD-like"/>
    <property type="match status" value="1"/>
</dbReference>
<dbReference type="InterPro" id="IPR023214">
    <property type="entry name" value="HAD_sf"/>
</dbReference>
<dbReference type="InterPro" id="IPR036412">
    <property type="entry name" value="HAD-like_sf"/>
</dbReference>
<dbReference type="Pfam" id="PF08282">
    <property type="entry name" value="Hydrolase_3"/>
    <property type="match status" value="1"/>
</dbReference>
<dbReference type="Gene3D" id="3.30.1240.10">
    <property type="match status" value="1"/>
</dbReference>
<dbReference type="SFLD" id="SFLDS00003">
    <property type="entry name" value="Haloacid_Dehalogenase"/>
    <property type="match status" value="1"/>
</dbReference>
<comment type="caution">
    <text evidence="1">The sequence shown here is derived from an EMBL/GenBank/DDBJ whole genome shotgun (WGS) entry which is preliminary data.</text>
</comment>
<dbReference type="EMBL" id="JAGSND010000036">
    <property type="protein sequence ID" value="MBR0600595.1"/>
    <property type="molecule type" value="Genomic_DNA"/>
</dbReference>
<gene>
    <name evidence="1" type="ORF">KCX82_22245</name>
</gene>
<dbReference type="PANTHER" id="PTHR10000:SF8">
    <property type="entry name" value="HAD SUPERFAMILY HYDROLASE-LIKE, TYPE 3"/>
    <property type="match status" value="1"/>
</dbReference>
<proteinExistence type="predicted"/>
<dbReference type="GO" id="GO:0000287">
    <property type="term" value="F:magnesium ion binding"/>
    <property type="evidence" value="ECO:0007669"/>
    <property type="project" value="TreeGrafter"/>
</dbReference>
<dbReference type="NCBIfam" id="TIGR01484">
    <property type="entry name" value="HAD-SF-IIB"/>
    <property type="match status" value="1"/>
</dbReference>
<dbReference type="AlphaFoldDB" id="A0A8J8B5R7"/>
<accession>A0A8J8B5R7</accession>
<keyword evidence="2" id="KW-1185">Reference proteome</keyword>
<organism evidence="1 2">
    <name type="scientific">Sinanaerobacter chloroacetimidivorans</name>
    <dbReference type="NCBI Taxonomy" id="2818044"/>
    <lineage>
        <taxon>Bacteria</taxon>
        <taxon>Bacillati</taxon>
        <taxon>Bacillota</taxon>
        <taxon>Clostridia</taxon>
        <taxon>Peptostreptococcales</taxon>
        <taxon>Anaerovoracaceae</taxon>
        <taxon>Sinanaerobacter</taxon>
    </lineage>
</organism>
<dbReference type="Proteomes" id="UP000675664">
    <property type="component" value="Unassembled WGS sequence"/>
</dbReference>
<dbReference type="InterPro" id="IPR006379">
    <property type="entry name" value="HAD-SF_hydro_IIB"/>
</dbReference>
<evidence type="ECO:0000313" key="2">
    <source>
        <dbReference type="Proteomes" id="UP000675664"/>
    </source>
</evidence>
<dbReference type="GO" id="GO:0005829">
    <property type="term" value="C:cytosol"/>
    <property type="evidence" value="ECO:0007669"/>
    <property type="project" value="TreeGrafter"/>
</dbReference>